<dbReference type="RefSeq" id="WP_144988381.1">
    <property type="nucleotide sequence ID" value="NZ_VNJK01000001.1"/>
</dbReference>
<evidence type="ECO:0000313" key="3">
    <source>
        <dbReference type="EMBL" id="TVX92683.1"/>
    </source>
</evidence>
<dbReference type="Pfam" id="PF04892">
    <property type="entry name" value="VanZ"/>
    <property type="match status" value="1"/>
</dbReference>
<evidence type="ECO:0000313" key="4">
    <source>
        <dbReference type="Proteomes" id="UP000318102"/>
    </source>
</evidence>
<keyword evidence="1" id="KW-0472">Membrane</keyword>
<dbReference type="OrthoDB" id="4822551at2"/>
<dbReference type="PANTHER" id="PTHR36834">
    <property type="entry name" value="MEMBRANE PROTEIN-RELATED"/>
    <property type="match status" value="1"/>
</dbReference>
<feature type="domain" description="VanZ-like" evidence="2">
    <location>
        <begin position="25"/>
        <end position="149"/>
    </location>
</feature>
<gene>
    <name evidence="3" type="ORF">FPZ44_06260</name>
</gene>
<sequence>MTSFTLKQVKAWKTYLTIVGWLVLILYLLYATYLLFFGFYRALDMTGKYAINLVPFQTIKEYMFHLDYYPFDVWFNNLFGNVLLFLPLGFLIPLLLPVFKRWWIIVLLSLVLTVTIEMLQYGLQLGTLDVDDMILNTGGGWLGYGLHIVARQLWTEQARRIKGSHTSSVD</sequence>
<reference evidence="3 4" key="1">
    <citation type="submission" date="2019-07" db="EMBL/GenBank/DDBJ databases">
        <authorList>
            <person name="Kim J."/>
        </authorList>
    </citation>
    <scope>NUCLEOTIDE SEQUENCE [LARGE SCALE GENOMIC DNA]</scope>
    <source>
        <strain evidence="3 4">N4</strain>
    </source>
</reference>
<name>A0A559IYH7_9BACL</name>
<dbReference type="EMBL" id="VNJK01000001">
    <property type="protein sequence ID" value="TVX92683.1"/>
    <property type="molecule type" value="Genomic_DNA"/>
</dbReference>
<feature type="transmembrane region" description="Helical" evidence="1">
    <location>
        <begin position="73"/>
        <end position="95"/>
    </location>
</feature>
<dbReference type="Proteomes" id="UP000318102">
    <property type="component" value="Unassembled WGS sequence"/>
</dbReference>
<dbReference type="InterPro" id="IPR053150">
    <property type="entry name" value="Teicoplanin_resist-assoc"/>
</dbReference>
<protein>
    <submittedName>
        <fullName evidence="3">VanZ family protein</fullName>
    </submittedName>
</protein>
<dbReference type="AlphaFoldDB" id="A0A559IYH7"/>
<proteinExistence type="predicted"/>
<keyword evidence="1" id="KW-1133">Transmembrane helix</keyword>
<comment type="caution">
    <text evidence="3">The sequence shown here is derived from an EMBL/GenBank/DDBJ whole genome shotgun (WGS) entry which is preliminary data.</text>
</comment>
<feature type="transmembrane region" description="Helical" evidence="1">
    <location>
        <begin position="12"/>
        <end position="36"/>
    </location>
</feature>
<evidence type="ECO:0000259" key="2">
    <source>
        <dbReference type="Pfam" id="PF04892"/>
    </source>
</evidence>
<dbReference type="PANTHER" id="PTHR36834:SF1">
    <property type="entry name" value="INTEGRAL MEMBRANE PROTEIN"/>
    <property type="match status" value="1"/>
</dbReference>
<accession>A0A559IYH7</accession>
<organism evidence="3 4">
    <name type="scientific">Paenibacillus agilis</name>
    <dbReference type="NCBI Taxonomy" id="3020863"/>
    <lineage>
        <taxon>Bacteria</taxon>
        <taxon>Bacillati</taxon>
        <taxon>Bacillota</taxon>
        <taxon>Bacilli</taxon>
        <taxon>Bacillales</taxon>
        <taxon>Paenibacillaceae</taxon>
        <taxon>Paenibacillus</taxon>
    </lineage>
</organism>
<keyword evidence="1" id="KW-0812">Transmembrane</keyword>
<keyword evidence="4" id="KW-1185">Reference proteome</keyword>
<feature type="transmembrane region" description="Helical" evidence="1">
    <location>
        <begin position="133"/>
        <end position="154"/>
    </location>
</feature>
<dbReference type="InterPro" id="IPR006976">
    <property type="entry name" value="VanZ-like"/>
</dbReference>
<feature type="transmembrane region" description="Helical" evidence="1">
    <location>
        <begin position="102"/>
        <end position="121"/>
    </location>
</feature>
<evidence type="ECO:0000256" key="1">
    <source>
        <dbReference type="SAM" id="Phobius"/>
    </source>
</evidence>